<dbReference type="PaxDb" id="4097-A0A1S4CZ76"/>
<dbReference type="KEGG" id="nta:107824220"/>
<evidence type="ECO:0000259" key="9">
    <source>
        <dbReference type="PROSITE" id="PS50090"/>
    </source>
</evidence>
<keyword evidence="6" id="KW-0539">Nucleus</keyword>
<dbReference type="PROSITE" id="PS51293">
    <property type="entry name" value="SANT"/>
    <property type="match status" value="1"/>
</dbReference>
<evidence type="ECO:0000256" key="7">
    <source>
        <dbReference type="SAM" id="Coils"/>
    </source>
</evidence>
<evidence type="ECO:0000256" key="2">
    <source>
        <dbReference type="ARBA" id="ARBA00022473"/>
    </source>
</evidence>
<evidence type="ECO:0000256" key="8">
    <source>
        <dbReference type="SAM" id="MobiDB-lite"/>
    </source>
</evidence>
<dbReference type="GO" id="GO:0005634">
    <property type="term" value="C:nucleus"/>
    <property type="evidence" value="ECO:0007669"/>
    <property type="project" value="UniProtKB-SubCell"/>
</dbReference>
<feature type="compositionally biased region" description="Polar residues" evidence="8">
    <location>
        <begin position="75"/>
        <end position="98"/>
    </location>
</feature>
<dbReference type="STRING" id="4097.A0A1S4CZ76"/>
<dbReference type="FunFam" id="1.10.10.10:FF:000020">
    <property type="entry name" value="SWI/SNF complex subunit SMARCC2 isoform c"/>
    <property type="match status" value="1"/>
</dbReference>
<feature type="compositionally biased region" description="Low complexity" evidence="8">
    <location>
        <begin position="33"/>
        <end position="45"/>
    </location>
</feature>
<dbReference type="InterPro" id="IPR036388">
    <property type="entry name" value="WH-like_DNA-bd_sf"/>
</dbReference>
<organism evidence="13">
    <name type="scientific">Nicotiana tabacum</name>
    <name type="common">Common tobacco</name>
    <dbReference type="NCBI Taxonomy" id="4097"/>
    <lineage>
        <taxon>Eukaryota</taxon>
        <taxon>Viridiplantae</taxon>
        <taxon>Streptophyta</taxon>
        <taxon>Embryophyta</taxon>
        <taxon>Tracheophyta</taxon>
        <taxon>Spermatophyta</taxon>
        <taxon>Magnoliopsida</taxon>
        <taxon>eudicotyledons</taxon>
        <taxon>Gunneridae</taxon>
        <taxon>Pentapetalae</taxon>
        <taxon>asterids</taxon>
        <taxon>lamiids</taxon>
        <taxon>Solanales</taxon>
        <taxon>Solanaceae</taxon>
        <taxon>Nicotianoideae</taxon>
        <taxon>Nicotianeae</taxon>
        <taxon>Nicotiana</taxon>
    </lineage>
</organism>
<feature type="domain" description="Myb-like" evidence="9">
    <location>
        <begin position="293"/>
        <end position="338"/>
    </location>
</feature>
<accession>A0A1S4CZ76</accession>
<proteinExistence type="predicted"/>
<keyword evidence="3" id="KW-0805">Transcription regulation</keyword>
<evidence type="ECO:0000256" key="5">
    <source>
        <dbReference type="ARBA" id="ARBA00023163"/>
    </source>
</evidence>
<dbReference type="SMART" id="SM00717">
    <property type="entry name" value="SANT"/>
    <property type="match status" value="1"/>
</dbReference>
<dbReference type="RefSeq" id="XP_016506448.1">
    <property type="nucleotide sequence ID" value="XM_016650962.1"/>
</dbReference>
<sequence length="534" mass="59098">MAETGDSKSPAANPNSETTSPPPPPPPPPPLQQPQHQPQTPSQPQLQPPPQTPSQPQPAPQQPQTELLPPKCPQQLESSPNPTTPSATDSKDVTPTTLSSRLTEPDYIYIPSYSRWFSWNSIHESEVRFLPEFFDGRSPSKNPRTYKYYRNSIIRRFRENPTKKITFTEARKTIIGDVGSIRRVFDFLETWGLINYTANSSKLLLKWEEKESKSTSSASAAPQNADANGTTPTDFTAPKKRLCSACKSACSIACFVSDKYDLTLCARCYVRGNFRVGMNTSDFRRVEISEEVKTDWTDKETLHLLEVLMHYGDDWKKVAEHVGGRSAKECVARFVKLPFGEQFMGPPVSAEVDNEPGSETILLPSKRMRLTPLADASNPIMAQAAFLSALAGKEVAELAAHAAVTALSDNGEGITKGSLGSLPGVLEKKESDGTSNGIAKDTLERALVEARSQLEEEAQDLERAVSDVAIEAKEIEDKIARFEERDLQMEKEWQQLMQLKNLIFFDQLTLLLNKVGSAKAGETIGEEVMNVKAE</sequence>
<feature type="domain" description="SWIRM" evidence="10">
    <location>
        <begin position="108"/>
        <end position="205"/>
    </location>
</feature>
<dbReference type="SUPFAM" id="SSF46689">
    <property type="entry name" value="Homeodomain-like"/>
    <property type="match status" value="2"/>
</dbReference>
<protein>
    <submittedName>
        <fullName evidence="13">SWI/SNF complex subunit SWI3B-like isoform X1</fullName>
    </submittedName>
</protein>
<evidence type="ECO:0000313" key="13">
    <source>
        <dbReference type="RefSeq" id="XP_016506448.1"/>
    </source>
</evidence>
<dbReference type="PANTHER" id="PTHR12802:SF44">
    <property type="entry name" value="SWI_SNF COMPLEX SUBUNIT SWI3B"/>
    <property type="match status" value="1"/>
</dbReference>
<evidence type="ECO:0000256" key="3">
    <source>
        <dbReference type="ARBA" id="ARBA00023015"/>
    </source>
</evidence>
<dbReference type="PANTHER" id="PTHR12802">
    <property type="entry name" value="SWI/SNF COMPLEX-RELATED"/>
    <property type="match status" value="1"/>
</dbReference>
<dbReference type="SUPFAM" id="SSF101447">
    <property type="entry name" value="Formin homology 2 domain (FH2 domain)"/>
    <property type="match status" value="1"/>
</dbReference>
<dbReference type="CDD" id="cd00167">
    <property type="entry name" value="SANT"/>
    <property type="match status" value="1"/>
</dbReference>
<dbReference type="PROSITE" id="PS50934">
    <property type="entry name" value="SWIRM"/>
    <property type="match status" value="1"/>
</dbReference>
<dbReference type="OMA" id="RTCNGCK"/>
<dbReference type="InterPro" id="IPR007526">
    <property type="entry name" value="SWIRM"/>
</dbReference>
<evidence type="ECO:0000259" key="11">
    <source>
        <dbReference type="PROSITE" id="PS51293"/>
    </source>
</evidence>
<evidence type="ECO:0000256" key="1">
    <source>
        <dbReference type="ARBA" id="ARBA00004123"/>
    </source>
</evidence>
<dbReference type="InterPro" id="IPR017884">
    <property type="entry name" value="SANT_dom"/>
</dbReference>
<feature type="coiled-coil region" evidence="7">
    <location>
        <begin position="440"/>
        <end position="492"/>
    </location>
</feature>
<dbReference type="Pfam" id="PF00249">
    <property type="entry name" value="Myb_DNA-binding"/>
    <property type="match status" value="1"/>
</dbReference>
<evidence type="ECO:0000259" key="12">
    <source>
        <dbReference type="PROSITE" id="PS51294"/>
    </source>
</evidence>
<feature type="compositionally biased region" description="Pro residues" evidence="8">
    <location>
        <begin position="46"/>
        <end position="61"/>
    </location>
</feature>
<name>A0A1S4CZ76_TOBAC</name>
<comment type="subcellular location">
    <subcellularLocation>
        <location evidence="1">Nucleus</location>
    </subcellularLocation>
</comment>
<evidence type="ECO:0000259" key="10">
    <source>
        <dbReference type="PROSITE" id="PS50934"/>
    </source>
</evidence>
<dbReference type="PROSITE" id="PS50090">
    <property type="entry name" value="MYB_LIKE"/>
    <property type="match status" value="1"/>
</dbReference>
<keyword evidence="4" id="KW-0238">DNA-binding</keyword>
<feature type="region of interest" description="Disordered" evidence="8">
    <location>
        <begin position="1"/>
        <end position="98"/>
    </location>
</feature>
<evidence type="ECO:0000256" key="6">
    <source>
        <dbReference type="ARBA" id="ARBA00023242"/>
    </source>
</evidence>
<gene>
    <name evidence="13" type="primary">LOC107824220</name>
</gene>
<dbReference type="GO" id="GO:0010597">
    <property type="term" value="P:green leaf volatile biosynthetic process"/>
    <property type="evidence" value="ECO:0007669"/>
    <property type="project" value="UniProtKB-ARBA"/>
</dbReference>
<dbReference type="AlphaFoldDB" id="A0A1S4CZ76"/>
<dbReference type="GO" id="GO:0000976">
    <property type="term" value="F:transcription cis-regulatory region binding"/>
    <property type="evidence" value="ECO:0007669"/>
    <property type="project" value="UniProtKB-ARBA"/>
</dbReference>
<dbReference type="FunFam" id="1.10.10.60:FF:000014">
    <property type="entry name" value="SWI/SNF complex subunit SMARCC2 isoform C"/>
    <property type="match status" value="1"/>
</dbReference>
<evidence type="ECO:0000256" key="4">
    <source>
        <dbReference type="ARBA" id="ARBA00023125"/>
    </source>
</evidence>
<keyword evidence="2" id="KW-0217">Developmental protein</keyword>
<dbReference type="InterPro" id="IPR009057">
    <property type="entry name" value="Homeodomain-like_sf"/>
</dbReference>
<dbReference type="InterPro" id="IPR001005">
    <property type="entry name" value="SANT/Myb"/>
</dbReference>
<feature type="domain" description="HTH myb-type" evidence="12">
    <location>
        <begin position="288"/>
        <end position="330"/>
    </location>
</feature>
<reference evidence="13" key="1">
    <citation type="submission" date="2025-08" db="UniProtKB">
        <authorList>
            <consortium name="RefSeq"/>
        </authorList>
    </citation>
    <scope>IDENTIFICATION</scope>
</reference>
<feature type="domain" description="SANT" evidence="11">
    <location>
        <begin position="291"/>
        <end position="342"/>
    </location>
</feature>
<dbReference type="SMR" id="A0A1S4CZ76"/>
<dbReference type="PROSITE" id="PS51294">
    <property type="entry name" value="HTH_MYB"/>
    <property type="match status" value="1"/>
</dbReference>
<dbReference type="Gene3D" id="1.10.10.10">
    <property type="entry name" value="Winged helix-like DNA-binding domain superfamily/Winged helix DNA-binding domain"/>
    <property type="match status" value="1"/>
</dbReference>
<keyword evidence="7" id="KW-0175">Coiled coil</keyword>
<dbReference type="Gene3D" id="1.10.10.60">
    <property type="entry name" value="Homeodomain-like"/>
    <property type="match status" value="1"/>
</dbReference>
<keyword evidence="5" id="KW-0804">Transcription</keyword>
<dbReference type="Pfam" id="PF04433">
    <property type="entry name" value="SWIRM"/>
    <property type="match status" value="1"/>
</dbReference>
<feature type="compositionally biased region" description="Pro residues" evidence="8">
    <location>
        <begin position="20"/>
        <end position="32"/>
    </location>
</feature>
<dbReference type="InterPro" id="IPR017930">
    <property type="entry name" value="Myb_dom"/>
</dbReference>
<dbReference type="OrthoDB" id="118550at2759"/>